<evidence type="ECO:0000313" key="4">
    <source>
        <dbReference type="EMBL" id="KNC30043.1"/>
    </source>
</evidence>
<dbReference type="Gene3D" id="2.60.120.1560">
    <property type="match status" value="2"/>
</dbReference>
<feature type="compositionally biased region" description="Low complexity" evidence="1">
    <location>
        <begin position="1073"/>
        <end position="1082"/>
    </location>
</feature>
<feature type="chain" id="PRO_5005536053" description="GLEYA adhesin domain-containing protein" evidence="2">
    <location>
        <begin position="19"/>
        <end position="1093"/>
    </location>
</feature>
<comment type="caution">
    <text evidence="4">The sequence shown here is derived from an EMBL/GenBank/DDBJ whole genome shotgun (WGS) entry which is preliminary data.</text>
</comment>
<dbReference type="EMBL" id="JRES01000583">
    <property type="protein sequence ID" value="KNC30043.1"/>
    <property type="molecule type" value="Genomic_DNA"/>
</dbReference>
<keyword evidence="2" id="KW-0732">Signal</keyword>
<sequence>MLVQKSLILLSILQAALCSEIFYPDALNLSDYLTDLGAPDSIYGRELQGVIDNGYSAYLPVSSSDKISNSGIISANNTGIHRLVIQSPDGGVVRLGSSKESGCSGFDMDCVTSNSVILLDNSNSVEITLLLTDKMQYPMVLSDGIDFQLFDPNENVIPKYSSKISKRSYSYPIRIVYVNDGSKTSSLTAKFTDAGGNSYNNWPAYCIYEIPRAGTFDNMPVVDYTPANSSSNHDLLPQPCYNTSSRTTSQYPWARTDWYSFPYAINSTNLTAFSLMYTNQGGSTISTSTKVRDAAKNTYSGWITYAAYSLPTSNYEGSAYYDFPLLSYNETDVDFSNVTLNTNRPEPLPCLNVNSLSKGYTRMNFAATDWYNYPVGFTVNDTIWFATKGYRYGTLLASSKEILDWWVSGLAARWTYPALVFKVVGGMTFQFGKGAVCGDPRYPDAINNNIFQSNSDGFMRVTFYVNKGYSYPIRVVYVNNNSSKTSCRVRVTDAAFNVYSSWPIFAVYKLPTCGSTVDYPDYNYDNSLAERPLDNVTPGACTFGTSLKSNYTYAHYGRFDWYSYPDGAGVGPDSNNMLEFAKTGFANGEYRGSSHERKITWSQSVLDSKPTLLAGYRYQPSMDLSHFGFVMTTFFSVWYTGVYTFQFDNINQAATFQFGRGAICGDPMKLAAINNNIHVSRNGFLRVSVFVNKGNNYPVRMVYVNNGVPKTTTSLRSKVTDADCAFIDDLPIITTIGPVESPTTFTTDGPFTLSSTPTDGPHEVVVIPTRTANPCPVVNITNPGFAYHAYNVNSSDFNIPDSTLLDLSQFGKPFKSGDHLLSMDDVYAVTNTSTTSYVAIELYGFFIPDLYGPYTFAIETDLFASLQNPSEEFGLLGKPYASGTGMKDMDHLRKIAALGSTSLVAVDMYGFFVPSLSGHHTFTQISDYYSSLQLGAGPQCNGDFRTEAISSQLYIVSERLSKRSSGTSSGSDSSSANMYYGYSYPIRYVAVFKPKDSTTDLEITDPNGTPLNFENIYQMSYDQTSSSGTLPTISEPGTDSIWKTITSTGPYLLGSSSASGPHVVVVAPTSLDSSSSYSSSSSDKLPTIYEPGT</sequence>
<feature type="domain" description="GLEYA adhesin" evidence="3">
    <location>
        <begin position="629"/>
        <end position="709"/>
    </location>
</feature>
<dbReference type="Proteomes" id="UP000037069">
    <property type="component" value="Unassembled WGS sequence"/>
</dbReference>
<evidence type="ECO:0000256" key="1">
    <source>
        <dbReference type="SAM" id="MobiDB-lite"/>
    </source>
</evidence>
<evidence type="ECO:0000313" key="5">
    <source>
        <dbReference type="Proteomes" id="UP000037069"/>
    </source>
</evidence>
<gene>
    <name evidence="4" type="ORF">FF38_07469</name>
</gene>
<evidence type="ECO:0000259" key="3">
    <source>
        <dbReference type="Pfam" id="PF10528"/>
    </source>
</evidence>
<organism evidence="4 5">
    <name type="scientific">Lucilia cuprina</name>
    <name type="common">Green bottle fly</name>
    <name type="synonym">Australian sheep blowfly</name>
    <dbReference type="NCBI Taxonomy" id="7375"/>
    <lineage>
        <taxon>Eukaryota</taxon>
        <taxon>Metazoa</taxon>
        <taxon>Ecdysozoa</taxon>
        <taxon>Arthropoda</taxon>
        <taxon>Hexapoda</taxon>
        <taxon>Insecta</taxon>
        <taxon>Pterygota</taxon>
        <taxon>Neoptera</taxon>
        <taxon>Endopterygota</taxon>
        <taxon>Diptera</taxon>
        <taxon>Brachycera</taxon>
        <taxon>Muscomorpha</taxon>
        <taxon>Oestroidea</taxon>
        <taxon>Calliphoridae</taxon>
        <taxon>Luciliinae</taxon>
        <taxon>Lucilia</taxon>
    </lineage>
</organism>
<evidence type="ECO:0000256" key="2">
    <source>
        <dbReference type="SAM" id="SignalP"/>
    </source>
</evidence>
<dbReference type="InterPro" id="IPR018871">
    <property type="entry name" value="GLEYA_adhesin_domain"/>
</dbReference>
<feature type="region of interest" description="Disordered" evidence="1">
    <location>
        <begin position="1071"/>
        <end position="1093"/>
    </location>
</feature>
<dbReference type="AlphaFoldDB" id="A0A0L0CC91"/>
<keyword evidence="5" id="KW-1185">Reference proteome</keyword>
<accession>A0A0L0CC91</accession>
<proteinExistence type="predicted"/>
<feature type="non-terminal residue" evidence="4">
    <location>
        <position position="1093"/>
    </location>
</feature>
<name>A0A0L0CC91_LUCCU</name>
<reference evidence="4 5" key="1">
    <citation type="journal article" date="2015" name="Nat. Commun.">
        <title>Lucilia cuprina genome unlocks parasitic fly biology to underpin future interventions.</title>
        <authorList>
            <person name="Anstead C.A."/>
            <person name="Korhonen P.K."/>
            <person name="Young N.D."/>
            <person name="Hall R.S."/>
            <person name="Jex A.R."/>
            <person name="Murali S.C."/>
            <person name="Hughes D.S."/>
            <person name="Lee S.F."/>
            <person name="Perry T."/>
            <person name="Stroehlein A.J."/>
            <person name="Ansell B.R."/>
            <person name="Breugelmans B."/>
            <person name="Hofmann A."/>
            <person name="Qu J."/>
            <person name="Dugan S."/>
            <person name="Lee S.L."/>
            <person name="Chao H."/>
            <person name="Dinh H."/>
            <person name="Han Y."/>
            <person name="Doddapaneni H.V."/>
            <person name="Worley K.C."/>
            <person name="Muzny D.M."/>
            <person name="Ioannidis P."/>
            <person name="Waterhouse R.M."/>
            <person name="Zdobnov E.M."/>
            <person name="James P.J."/>
            <person name="Bagnall N.H."/>
            <person name="Kotze A.C."/>
            <person name="Gibbs R.A."/>
            <person name="Richards S."/>
            <person name="Batterham P."/>
            <person name="Gasser R.B."/>
        </authorList>
    </citation>
    <scope>NUCLEOTIDE SEQUENCE [LARGE SCALE GENOMIC DNA]</scope>
    <source>
        <strain evidence="4 5">LS</strain>
        <tissue evidence="4">Full body</tissue>
    </source>
</reference>
<protein>
    <recommendedName>
        <fullName evidence="3">GLEYA adhesin domain-containing protein</fullName>
    </recommendedName>
</protein>
<feature type="signal peptide" evidence="2">
    <location>
        <begin position="1"/>
        <end position="18"/>
    </location>
</feature>
<dbReference type="Pfam" id="PF10528">
    <property type="entry name" value="GLEYA"/>
    <property type="match status" value="1"/>
</dbReference>